<keyword evidence="10 14" id="KW-0472">Membrane</keyword>
<evidence type="ECO:0000256" key="11">
    <source>
        <dbReference type="ARBA" id="ARBA00023157"/>
    </source>
</evidence>
<dbReference type="PANTHER" id="PTHR19282:SF544">
    <property type="entry name" value="TETRASPANIN"/>
    <property type="match status" value="1"/>
</dbReference>
<evidence type="ECO:0000256" key="4">
    <source>
        <dbReference type="ARBA" id="ARBA00006840"/>
    </source>
</evidence>
<evidence type="ECO:0000256" key="2">
    <source>
        <dbReference type="ARBA" id="ARBA00004536"/>
    </source>
</evidence>
<dbReference type="InterPro" id="IPR008952">
    <property type="entry name" value="Tetraspanin_EC2_sf"/>
</dbReference>
<keyword evidence="8" id="KW-0965">Cell junction</keyword>
<dbReference type="PANTHER" id="PTHR19282">
    <property type="entry name" value="TETRASPANIN"/>
    <property type="match status" value="1"/>
</dbReference>
<feature type="transmembrane region" description="Helical" evidence="14">
    <location>
        <begin position="179"/>
        <end position="198"/>
    </location>
</feature>
<keyword evidence="9 14" id="KW-1133">Transmembrane helix</keyword>
<dbReference type="GO" id="GO:0065003">
    <property type="term" value="P:protein-containing complex assembly"/>
    <property type="evidence" value="ECO:0007669"/>
    <property type="project" value="UniProtKB-ARBA"/>
</dbReference>
<sequence length="400" mass="45166">MIHFALSLSLSLIQHFLITIFITDRIDAVPSTSYEPHSGYSGCSLATPEDSGTDDSIHAIPSISEVIDDISSSAGLAINSIEIPTPKKSVTSPIENNSISVSLDSNKRIVTRKSSRHSPKSEEKRRKYKVRTRVIKYTLFILNFLSWIVAVVAIGISYYILSETKKVVTDAVDFILDPAIILCVVASITFMMALFGCLGAIRENKYLLRVFYIMLTLMLVIELSIGVLIWLFFSAPVSTEKLMETPKKLLTQALFRYKDDKDLRIWIDLIQYEFKCCGVSYSEDGYKDWQKNIYFNCSRSNPSSERCAVPMSCCIFKDGELKNTMCGFDTTNKEKNDVSDRIHTQGCLKGFRIWLRKNEILITILGALFIAPQIAVVLLARTQVKFMRYKRIVVPPPASL</sequence>
<dbReference type="SUPFAM" id="SSF48652">
    <property type="entry name" value="Tetraspanin"/>
    <property type="match status" value="1"/>
</dbReference>
<dbReference type="PRINTS" id="PR00259">
    <property type="entry name" value="TMFOUR"/>
</dbReference>
<dbReference type="EMBL" id="CAHIKZ030002534">
    <property type="protein sequence ID" value="CAE1288433.1"/>
    <property type="molecule type" value="Genomic_DNA"/>
</dbReference>
<feature type="transmembrane region" description="Helical" evidence="14">
    <location>
        <begin position="210"/>
        <end position="233"/>
    </location>
</feature>
<dbReference type="AlphaFoldDB" id="A0A812D6Y0"/>
<comment type="similarity">
    <text evidence="4">Belongs to the tetraspanin (TM4SF) family.</text>
</comment>
<comment type="caution">
    <text evidence="16">The sequence shown here is derived from an EMBL/GenBank/DDBJ whole genome shotgun (WGS) entry which is preliminary data.</text>
</comment>
<evidence type="ECO:0000256" key="3">
    <source>
        <dbReference type="ARBA" id="ARBA00004651"/>
    </source>
</evidence>
<dbReference type="InterPro" id="IPR018499">
    <property type="entry name" value="Tetraspanin/Peripherin"/>
</dbReference>
<evidence type="ECO:0000256" key="7">
    <source>
        <dbReference type="ARBA" id="ARBA00022692"/>
    </source>
</evidence>
<evidence type="ECO:0000256" key="5">
    <source>
        <dbReference type="ARBA" id="ARBA00022475"/>
    </source>
</evidence>
<evidence type="ECO:0000256" key="8">
    <source>
        <dbReference type="ARBA" id="ARBA00022949"/>
    </source>
</evidence>
<dbReference type="GO" id="GO:0046930">
    <property type="term" value="C:pore complex"/>
    <property type="evidence" value="ECO:0007669"/>
    <property type="project" value="UniProtKB-ARBA"/>
</dbReference>
<feature type="signal peptide" evidence="15">
    <location>
        <begin position="1"/>
        <end position="28"/>
    </location>
</feature>
<evidence type="ECO:0000256" key="9">
    <source>
        <dbReference type="ARBA" id="ARBA00022989"/>
    </source>
</evidence>
<keyword evidence="11" id="KW-1015">Disulfide bond</keyword>
<keyword evidence="17" id="KW-1185">Reference proteome</keyword>
<organism evidence="16 17">
    <name type="scientific">Acanthosepion pharaonis</name>
    <name type="common">Pharaoh cuttlefish</name>
    <name type="synonym">Sepia pharaonis</name>
    <dbReference type="NCBI Taxonomy" id="158019"/>
    <lineage>
        <taxon>Eukaryota</taxon>
        <taxon>Metazoa</taxon>
        <taxon>Spiralia</taxon>
        <taxon>Lophotrochozoa</taxon>
        <taxon>Mollusca</taxon>
        <taxon>Cephalopoda</taxon>
        <taxon>Coleoidea</taxon>
        <taxon>Decapodiformes</taxon>
        <taxon>Sepiida</taxon>
        <taxon>Sepiina</taxon>
        <taxon>Sepiidae</taxon>
        <taxon>Acanthosepion</taxon>
    </lineage>
</organism>
<dbReference type="GO" id="GO:0019899">
    <property type="term" value="F:enzyme binding"/>
    <property type="evidence" value="ECO:0007669"/>
    <property type="project" value="UniProtKB-ARBA"/>
</dbReference>
<evidence type="ECO:0000256" key="14">
    <source>
        <dbReference type="SAM" id="Phobius"/>
    </source>
</evidence>
<dbReference type="Gene3D" id="1.10.1450.10">
    <property type="entry name" value="Tetraspanin"/>
    <property type="match status" value="1"/>
</dbReference>
<feature type="chain" id="PRO_5033057337" description="Tetraspanin-33" evidence="15">
    <location>
        <begin position="29"/>
        <end position="400"/>
    </location>
</feature>
<dbReference type="GO" id="GO:0005912">
    <property type="term" value="C:adherens junction"/>
    <property type="evidence" value="ECO:0007669"/>
    <property type="project" value="UniProtKB-SubCell"/>
</dbReference>
<dbReference type="GO" id="GO:0072659">
    <property type="term" value="P:protein localization to plasma membrane"/>
    <property type="evidence" value="ECO:0007669"/>
    <property type="project" value="UniProtKB-ARBA"/>
</dbReference>
<evidence type="ECO:0000256" key="6">
    <source>
        <dbReference type="ARBA" id="ARBA00022490"/>
    </source>
</evidence>
<evidence type="ECO:0000256" key="13">
    <source>
        <dbReference type="ARBA" id="ARBA00040369"/>
    </source>
</evidence>
<proteinExistence type="inferred from homology"/>
<evidence type="ECO:0000256" key="1">
    <source>
        <dbReference type="ARBA" id="ARBA00004496"/>
    </source>
</evidence>
<feature type="transmembrane region" description="Helical" evidence="14">
    <location>
        <begin position="134"/>
        <end position="159"/>
    </location>
</feature>
<dbReference type="OrthoDB" id="2014092at2759"/>
<keyword evidence="5" id="KW-1003">Cell membrane</keyword>
<protein>
    <recommendedName>
        <fullName evidence="13">Tetraspanin-33</fullName>
    </recommendedName>
</protein>
<dbReference type="GO" id="GO:0005886">
    <property type="term" value="C:plasma membrane"/>
    <property type="evidence" value="ECO:0007669"/>
    <property type="project" value="UniProtKB-SubCell"/>
</dbReference>
<dbReference type="Pfam" id="PF00335">
    <property type="entry name" value="Tetraspanin"/>
    <property type="match status" value="1"/>
</dbReference>
<feature type="transmembrane region" description="Helical" evidence="14">
    <location>
        <begin position="360"/>
        <end position="380"/>
    </location>
</feature>
<gene>
    <name evidence="16" type="ORF">SPHA_47105</name>
</gene>
<name>A0A812D6Y0_ACAPH</name>
<evidence type="ECO:0000256" key="10">
    <source>
        <dbReference type="ARBA" id="ARBA00023136"/>
    </source>
</evidence>
<keyword evidence="12" id="KW-0325">Glycoprotein</keyword>
<keyword evidence="7 14" id="KW-0812">Transmembrane</keyword>
<comment type="subcellular location">
    <subcellularLocation>
        <location evidence="2">Cell junction</location>
        <location evidence="2">Adherens junction</location>
    </subcellularLocation>
    <subcellularLocation>
        <location evidence="3">Cell membrane</location>
        <topology evidence="3">Multi-pass membrane protein</topology>
    </subcellularLocation>
    <subcellularLocation>
        <location evidence="1">Cytoplasm</location>
    </subcellularLocation>
</comment>
<evidence type="ECO:0000313" key="17">
    <source>
        <dbReference type="Proteomes" id="UP000597762"/>
    </source>
</evidence>
<evidence type="ECO:0000256" key="12">
    <source>
        <dbReference type="ARBA" id="ARBA00023180"/>
    </source>
</evidence>
<keyword evidence="6" id="KW-0963">Cytoplasm</keyword>
<dbReference type="FunFam" id="1.10.1450.10:FF:000007">
    <property type="entry name" value="Tetraspanin"/>
    <property type="match status" value="1"/>
</dbReference>
<evidence type="ECO:0000313" key="16">
    <source>
        <dbReference type="EMBL" id="CAE1288433.1"/>
    </source>
</evidence>
<keyword evidence="15" id="KW-0732">Signal</keyword>
<dbReference type="GO" id="GO:0005737">
    <property type="term" value="C:cytoplasm"/>
    <property type="evidence" value="ECO:0007669"/>
    <property type="project" value="UniProtKB-SubCell"/>
</dbReference>
<reference evidence="16" key="1">
    <citation type="submission" date="2021-01" db="EMBL/GenBank/DDBJ databases">
        <authorList>
            <person name="Li R."/>
            <person name="Bekaert M."/>
        </authorList>
    </citation>
    <scope>NUCLEOTIDE SEQUENCE</scope>
    <source>
        <strain evidence="16">Farmed</strain>
    </source>
</reference>
<evidence type="ECO:0000256" key="15">
    <source>
        <dbReference type="SAM" id="SignalP"/>
    </source>
</evidence>
<accession>A0A812D6Y0</accession>
<dbReference type="GO" id="GO:0051604">
    <property type="term" value="P:protein maturation"/>
    <property type="evidence" value="ECO:0007669"/>
    <property type="project" value="UniProtKB-ARBA"/>
</dbReference>
<dbReference type="Proteomes" id="UP000597762">
    <property type="component" value="Unassembled WGS sequence"/>
</dbReference>